<dbReference type="OrthoDB" id="5496340at2"/>
<dbReference type="Pfam" id="PF13672">
    <property type="entry name" value="PP2C_2"/>
    <property type="match status" value="1"/>
</dbReference>
<accession>A6G7A3</accession>
<dbReference type="Proteomes" id="UP000005801">
    <property type="component" value="Unassembled WGS sequence"/>
</dbReference>
<dbReference type="STRING" id="391625.PPSIR1_08631"/>
<gene>
    <name evidence="2" type="ORF">PPSIR1_08631</name>
</gene>
<dbReference type="SUPFAM" id="SSF81606">
    <property type="entry name" value="PP2C-like"/>
    <property type="match status" value="1"/>
</dbReference>
<dbReference type="InterPro" id="IPR036457">
    <property type="entry name" value="PPM-type-like_dom_sf"/>
</dbReference>
<dbReference type="EMBL" id="ABCS01000033">
    <property type="protein sequence ID" value="EDM78237.1"/>
    <property type="molecule type" value="Genomic_DNA"/>
</dbReference>
<dbReference type="SMART" id="SM00332">
    <property type="entry name" value="PP2Cc"/>
    <property type="match status" value="1"/>
</dbReference>
<name>A6G7A3_9BACT</name>
<dbReference type="Gene3D" id="3.60.40.10">
    <property type="entry name" value="PPM-type phosphatase domain"/>
    <property type="match status" value="1"/>
</dbReference>
<keyword evidence="3" id="KW-1185">Reference proteome</keyword>
<evidence type="ECO:0000259" key="1">
    <source>
        <dbReference type="PROSITE" id="PS51746"/>
    </source>
</evidence>
<dbReference type="SMART" id="SM00331">
    <property type="entry name" value="PP2C_SIG"/>
    <property type="match status" value="1"/>
</dbReference>
<dbReference type="PROSITE" id="PS51746">
    <property type="entry name" value="PPM_2"/>
    <property type="match status" value="1"/>
</dbReference>
<evidence type="ECO:0000313" key="3">
    <source>
        <dbReference type="Proteomes" id="UP000005801"/>
    </source>
</evidence>
<proteinExistence type="predicted"/>
<protein>
    <submittedName>
        <fullName evidence="2">Putative serine/threonine protein phosphatase</fullName>
    </submittedName>
</protein>
<dbReference type="GO" id="GO:0004722">
    <property type="term" value="F:protein serine/threonine phosphatase activity"/>
    <property type="evidence" value="ECO:0007669"/>
    <property type="project" value="InterPro"/>
</dbReference>
<sequence length="254" mass="27077">MNISLHAHARSICGRRRRNEDACLLDAQLGVFAVLDGMGGYTGGAVASKLGAEAIGSFFAAQARASGGTWPHALDPQLSLAENRADAAVRLANRRIHARREGENECMGSTVALLSVSERGAVLAHVGDSRIYRLRGDSFEQLTQDHSLYEHLREGGVELPPLEDFVYANVITKALGPQADQRPTLTTIELLPGDRLLLCTDGLSGSLDEGQMAACLRERSTRLACDELVAAAYAHGSKDNITAIVVAVATSTAR</sequence>
<dbReference type="PANTHER" id="PTHR47992">
    <property type="entry name" value="PROTEIN PHOSPHATASE"/>
    <property type="match status" value="1"/>
</dbReference>
<dbReference type="InterPro" id="IPR001932">
    <property type="entry name" value="PPM-type_phosphatase-like_dom"/>
</dbReference>
<dbReference type="RefSeq" id="WP_006972598.1">
    <property type="nucleotide sequence ID" value="NZ_ABCS01000033.1"/>
</dbReference>
<organism evidence="2 3">
    <name type="scientific">Plesiocystis pacifica SIR-1</name>
    <dbReference type="NCBI Taxonomy" id="391625"/>
    <lineage>
        <taxon>Bacteria</taxon>
        <taxon>Pseudomonadati</taxon>
        <taxon>Myxococcota</taxon>
        <taxon>Polyangia</taxon>
        <taxon>Nannocystales</taxon>
        <taxon>Nannocystaceae</taxon>
        <taxon>Plesiocystis</taxon>
    </lineage>
</organism>
<feature type="domain" description="PPM-type phosphatase" evidence="1">
    <location>
        <begin position="6"/>
        <end position="248"/>
    </location>
</feature>
<dbReference type="eggNOG" id="COG0631">
    <property type="taxonomic scope" value="Bacteria"/>
</dbReference>
<dbReference type="AlphaFoldDB" id="A6G7A3"/>
<reference evidence="2 3" key="1">
    <citation type="submission" date="2007-06" db="EMBL/GenBank/DDBJ databases">
        <authorList>
            <person name="Shimkets L."/>
            <person name="Ferriera S."/>
            <person name="Johnson J."/>
            <person name="Kravitz S."/>
            <person name="Beeson K."/>
            <person name="Sutton G."/>
            <person name="Rogers Y.-H."/>
            <person name="Friedman R."/>
            <person name="Frazier M."/>
            <person name="Venter J.C."/>
        </authorList>
    </citation>
    <scope>NUCLEOTIDE SEQUENCE [LARGE SCALE GENOMIC DNA]</scope>
    <source>
        <strain evidence="2 3">SIR-1</strain>
    </source>
</reference>
<evidence type="ECO:0000313" key="2">
    <source>
        <dbReference type="EMBL" id="EDM78237.1"/>
    </source>
</evidence>
<dbReference type="CDD" id="cd00143">
    <property type="entry name" value="PP2Cc"/>
    <property type="match status" value="1"/>
</dbReference>
<dbReference type="InterPro" id="IPR015655">
    <property type="entry name" value="PP2C"/>
</dbReference>
<comment type="caution">
    <text evidence="2">The sequence shown here is derived from an EMBL/GenBank/DDBJ whole genome shotgun (WGS) entry which is preliminary data.</text>
</comment>